<dbReference type="OrthoDB" id="10542535at2759"/>
<dbReference type="KEGG" id="mpp:MICPUCDRAFT_63036"/>
<evidence type="ECO:0000256" key="1">
    <source>
        <dbReference type="SAM" id="MobiDB-lite"/>
    </source>
</evidence>
<sequence length="434" mass="47902">MGRSPGREHRAQGEQRVLPAAPEQRGRLRRQSALLRDVHHARDLDLLRFLLVLDVLVRVRAVPAPVAAAHSAREMLHPRHHGEPGARIDVEVVSASARGLVVIVPADVLDVRERPGFRARDIHALGFDVLHRHAAHDDGGAENVRPSLSAPGRRDRSSVRPSAPRGGATKKCPRARRLTREKARAATTLYPSESAPRRHTMAQPVAHLVPSSAALPRRVSSRPRGRRSLAVRAGGVAAFEDVEQLWGAVHIDATTKERCWFAAYDAPFHGVPSGPYMGGRVADMNAHIAKRHRVFLERSRRELCGHEIAPQEFAEALERMRSVLGVGLDGAVKCVFGEPSLLAADKAELVRGLVTLRIEHEGEDIAELVVKSRGALLAGAAHVVCEAEDDDRASAADDDDPEDLRWISWYSKKTKEVETSARDHRSRYERRLRP</sequence>
<dbReference type="Proteomes" id="UP000001876">
    <property type="component" value="Unassembled WGS sequence"/>
</dbReference>
<dbReference type="AlphaFoldDB" id="C1N188"/>
<name>C1N188_MICPC</name>
<feature type="region of interest" description="Disordered" evidence="1">
    <location>
        <begin position="137"/>
        <end position="183"/>
    </location>
</feature>
<accession>C1N188</accession>
<dbReference type="RefSeq" id="XP_003061770.1">
    <property type="nucleotide sequence ID" value="XM_003061724.1"/>
</dbReference>
<dbReference type="GeneID" id="9686965"/>
<keyword evidence="3" id="KW-1185">Reference proteome</keyword>
<evidence type="ECO:0000313" key="3">
    <source>
        <dbReference type="Proteomes" id="UP000001876"/>
    </source>
</evidence>
<feature type="compositionally biased region" description="Basic and acidic residues" evidence="1">
    <location>
        <begin position="1"/>
        <end position="13"/>
    </location>
</feature>
<organism evidence="3">
    <name type="scientific">Micromonas pusilla (strain CCMP1545)</name>
    <name type="common">Picoplanktonic green alga</name>
    <dbReference type="NCBI Taxonomy" id="564608"/>
    <lineage>
        <taxon>Eukaryota</taxon>
        <taxon>Viridiplantae</taxon>
        <taxon>Chlorophyta</taxon>
        <taxon>Mamiellophyceae</taxon>
        <taxon>Mamiellales</taxon>
        <taxon>Mamiellaceae</taxon>
        <taxon>Micromonas</taxon>
    </lineage>
</organism>
<gene>
    <name evidence="2" type="ORF">MICPUCDRAFT_63036</name>
</gene>
<protein>
    <submittedName>
        <fullName evidence="2">Predicted protein</fullName>
    </submittedName>
</protein>
<reference evidence="2 3" key="1">
    <citation type="journal article" date="2009" name="Science">
        <title>Green evolution and dynamic adaptations revealed by genomes of the marine picoeukaryotes Micromonas.</title>
        <authorList>
            <person name="Worden A.Z."/>
            <person name="Lee J.H."/>
            <person name="Mock T."/>
            <person name="Rouze P."/>
            <person name="Simmons M.P."/>
            <person name="Aerts A.L."/>
            <person name="Allen A.E."/>
            <person name="Cuvelier M.L."/>
            <person name="Derelle E."/>
            <person name="Everett M.V."/>
            <person name="Foulon E."/>
            <person name="Grimwood J."/>
            <person name="Gundlach H."/>
            <person name="Henrissat B."/>
            <person name="Napoli C."/>
            <person name="McDonald S.M."/>
            <person name="Parker M.S."/>
            <person name="Rombauts S."/>
            <person name="Salamov A."/>
            <person name="Von Dassow P."/>
            <person name="Badger J.H."/>
            <person name="Coutinho P.M."/>
            <person name="Demir E."/>
            <person name="Dubchak I."/>
            <person name="Gentemann C."/>
            <person name="Eikrem W."/>
            <person name="Gready J.E."/>
            <person name="John U."/>
            <person name="Lanier W."/>
            <person name="Lindquist E.A."/>
            <person name="Lucas S."/>
            <person name="Mayer K.F."/>
            <person name="Moreau H."/>
            <person name="Not F."/>
            <person name="Otillar R."/>
            <person name="Panaud O."/>
            <person name="Pangilinan J."/>
            <person name="Paulsen I."/>
            <person name="Piegu B."/>
            <person name="Poliakov A."/>
            <person name="Robbens S."/>
            <person name="Schmutz J."/>
            <person name="Toulza E."/>
            <person name="Wyss T."/>
            <person name="Zelensky A."/>
            <person name="Zhou K."/>
            <person name="Armbrust E.V."/>
            <person name="Bhattacharya D."/>
            <person name="Goodenough U.W."/>
            <person name="Van de Peer Y."/>
            <person name="Grigoriev I.V."/>
        </authorList>
    </citation>
    <scope>NUCLEOTIDE SEQUENCE [LARGE SCALE GENOMIC DNA]</scope>
    <source>
        <strain evidence="2 3">CCMP1545</strain>
    </source>
</reference>
<feature type="region of interest" description="Disordered" evidence="1">
    <location>
        <begin position="1"/>
        <end position="25"/>
    </location>
</feature>
<dbReference type="EMBL" id="GG663744">
    <property type="protein sequence ID" value="EEH54400.1"/>
    <property type="molecule type" value="Genomic_DNA"/>
</dbReference>
<proteinExistence type="predicted"/>
<evidence type="ECO:0000313" key="2">
    <source>
        <dbReference type="EMBL" id="EEH54400.1"/>
    </source>
</evidence>